<dbReference type="InterPro" id="IPR006311">
    <property type="entry name" value="TAT_signal"/>
</dbReference>
<dbReference type="RefSeq" id="WP_153491258.1">
    <property type="nucleotide sequence ID" value="NZ_VWNA01000003.1"/>
</dbReference>
<dbReference type="PANTHER" id="PTHR30483">
    <property type="entry name" value="LEUCINE-SPECIFIC-BINDING PROTEIN"/>
    <property type="match status" value="1"/>
</dbReference>
<reference evidence="5 6" key="1">
    <citation type="submission" date="2019-09" db="EMBL/GenBank/DDBJ databases">
        <title>Segnochrobactrum spirostomi gen. nov., sp. nov., isolated from the ciliate Spirostomum cf. yagiui and description of a novel family, Segnochrobactraceae fam. nov. within the order Rhizobiales of the class Alphaproteobacteria.</title>
        <authorList>
            <person name="Akter S."/>
            <person name="Shazib S.U.A."/>
            <person name="Shin M.K."/>
        </authorList>
    </citation>
    <scope>NUCLEOTIDE SEQUENCE [LARGE SCALE GENOMIC DNA]</scope>
    <source>
        <strain evidence="5 6">Sp-1</strain>
    </source>
</reference>
<evidence type="ECO:0000259" key="4">
    <source>
        <dbReference type="Pfam" id="PF13458"/>
    </source>
</evidence>
<feature type="domain" description="Leucine-binding protein" evidence="4">
    <location>
        <begin position="45"/>
        <end position="395"/>
    </location>
</feature>
<evidence type="ECO:0000256" key="2">
    <source>
        <dbReference type="ARBA" id="ARBA00022729"/>
    </source>
</evidence>
<dbReference type="CDD" id="cd06337">
    <property type="entry name" value="PBP1_ABC_ligand_binding-like"/>
    <property type="match status" value="1"/>
</dbReference>
<dbReference type="InterPro" id="IPR028082">
    <property type="entry name" value="Peripla_BP_I"/>
</dbReference>
<keyword evidence="3" id="KW-0029">Amino-acid transport</keyword>
<name>A0A6A7YDT9_9HYPH</name>
<dbReference type="InterPro" id="IPR051010">
    <property type="entry name" value="BCAA_transport"/>
</dbReference>
<dbReference type="EMBL" id="VWNA01000003">
    <property type="protein sequence ID" value="MQT15589.1"/>
    <property type="molecule type" value="Genomic_DNA"/>
</dbReference>
<keyword evidence="2" id="KW-0732">Signal</keyword>
<keyword evidence="3" id="KW-0813">Transport</keyword>
<sequence length="436" mass="47901">MTYYNKIVRSGVRPTRRTVLQGLAAGAAASTLALPRYARAETAGKIKVGYISPTTGPLALFGQTDGYMLDKVRAVLGGKLTANNGKTYEIELLGRDSQSNPNKASEIAGNLILNDEIQLLLPASTTDTILPSAEQAELYETPCLSAGAPWQAVVFPRGGGKQTFDWTYHFFWGLDEALNTFVGIWNGLETNKKVGMLFPQNIDGETWGNDEYGLPVPTKKAGYEVFVPGYFQPRTNDFSAQIAEFKKNGCEIIGGITYPDDLKTFVTQCNQQGFKPKAITVAAALLFPSGVEAMGPLGNGMSSEVWWTPAFPFKSSLTGETSRQLADQWEADTKHQWTQPLGYSHALLEVAIDILKRASDPTSRESVRDAMAATDLESLVGHIKFDGQPHKNVCKTPIFGGQWVKGEKWPYDLKIVDNSVNQLFKPQQKIQPIQWP</sequence>
<dbReference type="GO" id="GO:0006865">
    <property type="term" value="P:amino acid transport"/>
    <property type="evidence" value="ECO:0007669"/>
    <property type="project" value="UniProtKB-KW"/>
</dbReference>
<dbReference type="Gene3D" id="3.40.50.2300">
    <property type="match status" value="2"/>
</dbReference>
<accession>A0A6A7YDT9</accession>
<dbReference type="SUPFAM" id="SSF53822">
    <property type="entry name" value="Periplasmic binding protein-like I"/>
    <property type="match status" value="1"/>
</dbReference>
<dbReference type="Pfam" id="PF13458">
    <property type="entry name" value="Peripla_BP_6"/>
    <property type="match status" value="1"/>
</dbReference>
<dbReference type="PROSITE" id="PS51318">
    <property type="entry name" value="TAT"/>
    <property type="match status" value="1"/>
</dbReference>
<keyword evidence="6" id="KW-1185">Reference proteome</keyword>
<comment type="caution">
    <text evidence="5">The sequence shown here is derived from an EMBL/GenBank/DDBJ whole genome shotgun (WGS) entry which is preliminary data.</text>
</comment>
<evidence type="ECO:0000313" key="6">
    <source>
        <dbReference type="Proteomes" id="UP000332515"/>
    </source>
</evidence>
<dbReference type="AlphaFoldDB" id="A0A6A7YDT9"/>
<dbReference type="Proteomes" id="UP000332515">
    <property type="component" value="Unassembled WGS sequence"/>
</dbReference>
<organism evidence="5 6">
    <name type="scientific">Segnochrobactrum spirostomi</name>
    <dbReference type="NCBI Taxonomy" id="2608987"/>
    <lineage>
        <taxon>Bacteria</taxon>
        <taxon>Pseudomonadati</taxon>
        <taxon>Pseudomonadota</taxon>
        <taxon>Alphaproteobacteria</taxon>
        <taxon>Hyphomicrobiales</taxon>
        <taxon>Segnochrobactraceae</taxon>
        <taxon>Segnochrobactrum</taxon>
    </lineage>
</organism>
<evidence type="ECO:0000256" key="1">
    <source>
        <dbReference type="ARBA" id="ARBA00010062"/>
    </source>
</evidence>
<evidence type="ECO:0000256" key="3">
    <source>
        <dbReference type="ARBA" id="ARBA00022970"/>
    </source>
</evidence>
<dbReference type="PANTHER" id="PTHR30483:SF6">
    <property type="entry name" value="PERIPLASMIC BINDING PROTEIN OF ABC TRANSPORTER FOR NATURAL AMINO ACIDS"/>
    <property type="match status" value="1"/>
</dbReference>
<evidence type="ECO:0000313" key="5">
    <source>
        <dbReference type="EMBL" id="MQT15589.1"/>
    </source>
</evidence>
<gene>
    <name evidence="5" type="ORF">F0357_23645</name>
</gene>
<dbReference type="InterPro" id="IPR028081">
    <property type="entry name" value="Leu-bd"/>
</dbReference>
<proteinExistence type="inferred from homology"/>
<comment type="similarity">
    <text evidence="1">Belongs to the leucine-binding protein family.</text>
</comment>
<protein>
    <submittedName>
        <fullName evidence="5">ABC transporter substrate-binding protein</fullName>
    </submittedName>
</protein>